<dbReference type="InterPro" id="IPR000873">
    <property type="entry name" value="AMP-dep_synth/lig_dom"/>
</dbReference>
<proteinExistence type="predicted"/>
<dbReference type="Pfam" id="PF00501">
    <property type="entry name" value="AMP-binding"/>
    <property type="match status" value="1"/>
</dbReference>
<dbReference type="CDD" id="cd05936">
    <property type="entry name" value="FC-FACS_FadD_like"/>
    <property type="match status" value="1"/>
</dbReference>
<evidence type="ECO:0000259" key="8">
    <source>
        <dbReference type="Pfam" id="PF00501"/>
    </source>
</evidence>
<evidence type="ECO:0000256" key="5">
    <source>
        <dbReference type="ARBA" id="ARBA00026121"/>
    </source>
</evidence>
<dbReference type="Proteomes" id="UP000474159">
    <property type="component" value="Unassembled WGS sequence"/>
</dbReference>
<dbReference type="OrthoDB" id="6187882at2"/>
<name>A0A6L3SPK2_9HYPH</name>
<dbReference type="InterPro" id="IPR050237">
    <property type="entry name" value="ATP-dep_AMP-bd_enzyme"/>
</dbReference>
<protein>
    <recommendedName>
        <fullName evidence="6">Long-chain-fatty-acid--CoA ligase</fullName>
        <ecNumber evidence="5">6.2.1.3</ecNumber>
    </recommendedName>
    <alternativeName>
        <fullName evidence="7">Long-chain acyl-CoA synthetase</fullName>
    </alternativeName>
</protein>
<evidence type="ECO:0000256" key="7">
    <source>
        <dbReference type="ARBA" id="ARBA00042773"/>
    </source>
</evidence>
<dbReference type="PANTHER" id="PTHR43767">
    <property type="entry name" value="LONG-CHAIN-FATTY-ACID--COA LIGASE"/>
    <property type="match status" value="1"/>
</dbReference>
<organism evidence="10 11">
    <name type="scientific">Methylobacterium soli</name>
    <dbReference type="NCBI Taxonomy" id="553447"/>
    <lineage>
        <taxon>Bacteria</taxon>
        <taxon>Pseudomonadati</taxon>
        <taxon>Pseudomonadota</taxon>
        <taxon>Alphaproteobacteria</taxon>
        <taxon>Hyphomicrobiales</taxon>
        <taxon>Methylobacteriaceae</taxon>
        <taxon>Methylobacterium</taxon>
    </lineage>
</organism>
<dbReference type="SUPFAM" id="SSF56801">
    <property type="entry name" value="Acetyl-CoA synthetase-like"/>
    <property type="match status" value="1"/>
</dbReference>
<gene>
    <name evidence="10" type="ORF">F6X53_28880</name>
</gene>
<sequence>MSKAWLAHYDPGIPEHAEVARFTSLVQMFEAAVARFQDRPAFSSMGRELSYSGLDKASAHLAHHLREVLKLQPGDRVAIMLPNLLQYPIAFFGVVRAGLVVVNVNPLYTAPELTHQLRDSGAKTIIVLENFCATLQEALRHVEVPNVIVTRVGDELGRSKGMLTNLLVHHVRKLVPPWNMGGTQRWRRIVTRGAAVGAPQVEVGREDIALLQYTGGTTGPAKGAILTHGNVLANALILGTWFAAIGAERRETYLVALPLYHALALICQVIHRFILGGCGVLIANPRDLDCLVAEMQRHRFRSLAGVPSLYQALSQHPGIRKVDFSETAVCCSGGAPLPPAIAEAWGAATGLPIIDGYGLTEVAGVAVMNPFGQREPRGGIGFPVCSTEIEIRRDDGSLAVPDEPGEIHVRGPQVMRGYYNQPEETARVLDSRGFLATGDIAAMDAEGYITLVDRKKDMAIVSGFNVYPSEIDDVLLRHPGIREAAAVAVPDARLGETILACVVRCDPDLTEAAVIAHARASLTGYKVPRRVIFLDALPKTPVGKVLRRALREMVTELGGTPSDISTKPAHS</sequence>
<evidence type="ECO:0000256" key="6">
    <source>
        <dbReference type="ARBA" id="ARBA00039545"/>
    </source>
</evidence>
<dbReference type="GO" id="GO:0016020">
    <property type="term" value="C:membrane"/>
    <property type="evidence" value="ECO:0007669"/>
    <property type="project" value="UniProtKB-SubCell"/>
</dbReference>
<dbReference type="EC" id="6.2.1.3" evidence="5"/>
<dbReference type="InterPro" id="IPR045851">
    <property type="entry name" value="AMP-bd_C_sf"/>
</dbReference>
<evidence type="ECO:0000313" key="10">
    <source>
        <dbReference type="EMBL" id="KAB1071697.1"/>
    </source>
</evidence>
<reference evidence="10 11" key="1">
    <citation type="submission" date="2019-09" db="EMBL/GenBank/DDBJ databases">
        <title>YIM 48816 draft genome.</title>
        <authorList>
            <person name="Jiang L."/>
        </authorList>
    </citation>
    <scope>NUCLEOTIDE SEQUENCE [LARGE SCALE GENOMIC DNA]</scope>
    <source>
        <strain evidence="10 11">YIM 48816</strain>
    </source>
</reference>
<evidence type="ECO:0000259" key="9">
    <source>
        <dbReference type="Pfam" id="PF13193"/>
    </source>
</evidence>
<comment type="pathway">
    <text evidence="2">Lipid metabolism; fatty acid beta-oxidation.</text>
</comment>
<comment type="subcellular location">
    <subcellularLocation>
        <location evidence="1">Membrane</location>
        <topology evidence="1">Peripheral membrane protein</topology>
    </subcellularLocation>
</comment>
<feature type="domain" description="AMP-binding enzyme C-terminal" evidence="9">
    <location>
        <begin position="470"/>
        <end position="544"/>
    </location>
</feature>
<keyword evidence="11" id="KW-1185">Reference proteome</keyword>
<evidence type="ECO:0000256" key="4">
    <source>
        <dbReference type="ARBA" id="ARBA00023136"/>
    </source>
</evidence>
<dbReference type="Gene3D" id="3.30.300.30">
    <property type="match status" value="1"/>
</dbReference>
<dbReference type="EMBL" id="VZZK01000053">
    <property type="protein sequence ID" value="KAB1071697.1"/>
    <property type="molecule type" value="Genomic_DNA"/>
</dbReference>
<evidence type="ECO:0000256" key="3">
    <source>
        <dbReference type="ARBA" id="ARBA00022598"/>
    </source>
</evidence>
<dbReference type="InterPro" id="IPR025110">
    <property type="entry name" value="AMP-bd_C"/>
</dbReference>
<accession>A0A6L3SPK2</accession>
<dbReference type="Pfam" id="PF13193">
    <property type="entry name" value="AMP-binding_C"/>
    <property type="match status" value="1"/>
</dbReference>
<dbReference type="Gene3D" id="3.40.50.12780">
    <property type="entry name" value="N-terminal domain of ligase-like"/>
    <property type="match status" value="1"/>
</dbReference>
<dbReference type="AlphaFoldDB" id="A0A6L3SPK2"/>
<feature type="domain" description="AMP-dependent synthetase/ligase" evidence="8">
    <location>
        <begin position="29"/>
        <end position="419"/>
    </location>
</feature>
<comment type="caution">
    <text evidence="10">The sequence shown here is derived from an EMBL/GenBank/DDBJ whole genome shotgun (WGS) entry which is preliminary data.</text>
</comment>
<evidence type="ECO:0000256" key="2">
    <source>
        <dbReference type="ARBA" id="ARBA00005005"/>
    </source>
</evidence>
<keyword evidence="4" id="KW-0472">Membrane</keyword>
<dbReference type="InterPro" id="IPR042099">
    <property type="entry name" value="ANL_N_sf"/>
</dbReference>
<evidence type="ECO:0000256" key="1">
    <source>
        <dbReference type="ARBA" id="ARBA00004170"/>
    </source>
</evidence>
<dbReference type="PANTHER" id="PTHR43767:SF8">
    <property type="entry name" value="LONG-CHAIN-FATTY-ACID--COA LIGASE"/>
    <property type="match status" value="1"/>
</dbReference>
<evidence type="ECO:0000313" key="11">
    <source>
        <dbReference type="Proteomes" id="UP000474159"/>
    </source>
</evidence>
<dbReference type="PROSITE" id="PS00455">
    <property type="entry name" value="AMP_BINDING"/>
    <property type="match status" value="1"/>
</dbReference>
<dbReference type="RefSeq" id="WP_151004864.1">
    <property type="nucleotide sequence ID" value="NZ_BPQY01000515.1"/>
</dbReference>
<dbReference type="GO" id="GO:0004467">
    <property type="term" value="F:long-chain fatty acid-CoA ligase activity"/>
    <property type="evidence" value="ECO:0007669"/>
    <property type="project" value="UniProtKB-EC"/>
</dbReference>
<keyword evidence="3" id="KW-0436">Ligase</keyword>
<dbReference type="InterPro" id="IPR020845">
    <property type="entry name" value="AMP-binding_CS"/>
</dbReference>